<dbReference type="AlphaFoldDB" id="A0A369JM07"/>
<name>A0A369JM07_HYPMA</name>
<dbReference type="EMBL" id="LUEZ02000058">
    <property type="protein sequence ID" value="RDB20733.1"/>
    <property type="molecule type" value="Genomic_DNA"/>
</dbReference>
<protein>
    <submittedName>
        <fullName evidence="1">Uncharacterized protein</fullName>
    </submittedName>
</protein>
<proteinExistence type="predicted"/>
<comment type="caution">
    <text evidence="1">The sequence shown here is derived from an EMBL/GenBank/DDBJ whole genome shotgun (WGS) entry which is preliminary data.</text>
</comment>
<organism evidence="1 2">
    <name type="scientific">Hypsizygus marmoreus</name>
    <name type="common">White beech mushroom</name>
    <name type="synonym">Agaricus marmoreus</name>
    <dbReference type="NCBI Taxonomy" id="39966"/>
    <lineage>
        <taxon>Eukaryota</taxon>
        <taxon>Fungi</taxon>
        <taxon>Dikarya</taxon>
        <taxon>Basidiomycota</taxon>
        <taxon>Agaricomycotina</taxon>
        <taxon>Agaricomycetes</taxon>
        <taxon>Agaricomycetidae</taxon>
        <taxon>Agaricales</taxon>
        <taxon>Tricholomatineae</taxon>
        <taxon>Lyophyllaceae</taxon>
        <taxon>Hypsizygus</taxon>
    </lineage>
</organism>
<accession>A0A369JM07</accession>
<evidence type="ECO:0000313" key="2">
    <source>
        <dbReference type="Proteomes" id="UP000076154"/>
    </source>
</evidence>
<gene>
    <name evidence="1" type="ORF">Hypma_012093</name>
</gene>
<evidence type="ECO:0000313" key="1">
    <source>
        <dbReference type="EMBL" id="RDB20733.1"/>
    </source>
</evidence>
<dbReference type="InParanoid" id="A0A369JM07"/>
<reference evidence="1" key="1">
    <citation type="submission" date="2018-04" db="EMBL/GenBank/DDBJ databases">
        <title>Whole genome sequencing of Hypsizygus marmoreus.</title>
        <authorList>
            <person name="Choi I.-G."/>
            <person name="Min B."/>
            <person name="Kim J.-G."/>
            <person name="Kim S."/>
            <person name="Oh Y.-L."/>
            <person name="Kong W.-S."/>
            <person name="Park H."/>
            <person name="Jeong J."/>
            <person name="Song E.-S."/>
        </authorList>
    </citation>
    <scope>NUCLEOTIDE SEQUENCE [LARGE SCALE GENOMIC DNA]</scope>
    <source>
        <strain evidence="1">51987-8</strain>
    </source>
</reference>
<sequence>MKVMIRAFKRTLVGSAQSHDTAASRLVHFVDLSSTWTLTVEDLCQERCRFLNVPAAGLSMASDEAPTGVMLKRDG</sequence>
<keyword evidence="2" id="KW-1185">Reference proteome</keyword>
<dbReference type="Proteomes" id="UP000076154">
    <property type="component" value="Unassembled WGS sequence"/>
</dbReference>